<keyword evidence="2" id="KW-0031">Aminopeptidase</keyword>
<evidence type="ECO:0000256" key="4">
    <source>
        <dbReference type="ARBA" id="ARBA00022723"/>
    </source>
</evidence>
<accession>A0A0M0BSM3</accession>
<comment type="similarity">
    <text evidence="1">Belongs to the peptidase M42 family.</text>
</comment>
<keyword evidence="4 7" id="KW-0479">Metal-binding</keyword>
<organism evidence="8 9">
    <name type="scientific">miscellaneous Crenarchaeota group-15 archaeon DG-45</name>
    <dbReference type="NCBI Taxonomy" id="1685127"/>
    <lineage>
        <taxon>Archaea</taxon>
        <taxon>Candidatus Bathyarchaeota</taxon>
        <taxon>MCG-15</taxon>
    </lineage>
</organism>
<feature type="binding site" evidence="7">
    <location>
        <position position="312"/>
    </location>
    <ligand>
        <name>Zn(2+)</name>
        <dbReference type="ChEBI" id="CHEBI:29105"/>
        <label>2</label>
    </ligand>
</feature>
<dbReference type="AlphaFoldDB" id="A0A0M0BSM3"/>
<gene>
    <name evidence="8" type="ORF">AC482_01595</name>
</gene>
<dbReference type="InterPro" id="IPR023367">
    <property type="entry name" value="Peptidase_M42_dom2"/>
</dbReference>
<dbReference type="GO" id="GO:0004177">
    <property type="term" value="F:aminopeptidase activity"/>
    <property type="evidence" value="ECO:0007669"/>
    <property type="project" value="UniProtKB-KW"/>
</dbReference>
<feature type="binding site" evidence="7">
    <location>
        <position position="198"/>
    </location>
    <ligand>
        <name>Zn(2+)</name>
        <dbReference type="ChEBI" id="CHEBI:29105"/>
        <label>2</label>
    </ligand>
</feature>
<dbReference type="GO" id="GO:0046872">
    <property type="term" value="F:metal ion binding"/>
    <property type="evidence" value="ECO:0007669"/>
    <property type="project" value="UniProtKB-KW"/>
</dbReference>
<feature type="binding site" evidence="7">
    <location>
        <position position="165"/>
    </location>
    <ligand>
        <name>Zn(2+)</name>
        <dbReference type="ChEBI" id="CHEBI:29105"/>
        <label>1</label>
    </ligand>
</feature>
<sequence length="348" mass="37740">VPGVSGYERAVGALAYRELEPYVDRVEFDDFGNVISLREASVEGGPRVMLAGHMDEIGLIVKHVDEKGFAYFQPVGGVSPRSLFSQPVKIHTGRGVINGLVNCKPPDTPEEEKKMPELRDFFIDVGVGSREEAERLGVKVGDQVTFERPFATLGDGSLVASRAIDDRVGVCVVIETMKQLAGEAIEANVYGVPVVQEEVGCRGAQVAAYRIAPDMAIAVDVTSALDIPGVPEREHVTRIGAGPAIKIMDQVYFLGLISNPRIRELLVSTAEEEGIPYQMEILGRGSTDAATIHLTREGVPSGVISIPTRYIHSYELISVKDVVNAVKLLTATIRRIPKDLSLKPRSIQ</sequence>
<name>A0A0M0BSM3_9ARCH</name>
<evidence type="ECO:0000313" key="9">
    <source>
        <dbReference type="Proteomes" id="UP000037210"/>
    </source>
</evidence>
<evidence type="ECO:0000256" key="2">
    <source>
        <dbReference type="ARBA" id="ARBA00022438"/>
    </source>
</evidence>
<dbReference type="Gene3D" id="3.40.630.10">
    <property type="entry name" value="Zn peptidases"/>
    <property type="match status" value="1"/>
</dbReference>
<dbReference type="PIRSF" id="PIRSF001123">
    <property type="entry name" value="PepA_GA"/>
    <property type="match status" value="1"/>
</dbReference>
<comment type="caution">
    <text evidence="8">The sequence shown here is derived from an EMBL/GenBank/DDBJ whole genome shotgun (WGS) entry which is preliminary data.</text>
</comment>
<evidence type="ECO:0000256" key="7">
    <source>
        <dbReference type="PIRSR" id="PIRSR001123-2"/>
    </source>
</evidence>
<dbReference type="InterPro" id="IPR051464">
    <property type="entry name" value="Peptidase_M42_aminopept"/>
</dbReference>
<feature type="active site" description="Proton acceptor" evidence="6">
    <location>
        <position position="197"/>
    </location>
</feature>
<evidence type="ECO:0000256" key="6">
    <source>
        <dbReference type="PIRSR" id="PIRSR001123-1"/>
    </source>
</evidence>
<dbReference type="SUPFAM" id="SSF53187">
    <property type="entry name" value="Zn-dependent exopeptidases"/>
    <property type="match status" value="1"/>
</dbReference>
<evidence type="ECO:0000256" key="1">
    <source>
        <dbReference type="ARBA" id="ARBA00006272"/>
    </source>
</evidence>
<dbReference type="PANTHER" id="PTHR32481">
    <property type="entry name" value="AMINOPEPTIDASE"/>
    <property type="match status" value="1"/>
</dbReference>
<evidence type="ECO:0008006" key="10">
    <source>
        <dbReference type="Google" id="ProtNLM"/>
    </source>
</evidence>
<proteinExistence type="inferred from homology"/>
<evidence type="ECO:0000256" key="5">
    <source>
        <dbReference type="ARBA" id="ARBA00022801"/>
    </source>
</evidence>
<feature type="binding site" evidence="7">
    <location>
        <position position="165"/>
    </location>
    <ligand>
        <name>Zn(2+)</name>
        <dbReference type="ChEBI" id="CHEBI:29105"/>
        <label>2</label>
    </ligand>
</feature>
<dbReference type="InterPro" id="IPR008007">
    <property type="entry name" value="Peptidase_M42"/>
</dbReference>
<dbReference type="PANTHER" id="PTHR32481:SF0">
    <property type="entry name" value="AMINOPEPTIDASE YPDE-RELATED"/>
    <property type="match status" value="1"/>
</dbReference>
<feature type="non-terminal residue" evidence="8">
    <location>
        <position position="1"/>
    </location>
</feature>
<dbReference type="CDD" id="cd05656">
    <property type="entry name" value="M42_Frv"/>
    <property type="match status" value="1"/>
</dbReference>
<dbReference type="PATRIC" id="fig|1685127.3.peg.395"/>
<feature type="binding site" evidence="7">
    <location>
        <position position="220"/>
    </location>
    <ligand>
        <name>Zn(2+)</name>
        <dbReference type="ChEBI" id="CHEBI:29105"/>
        <label>1</label>
    </ligand>
</feature>
<evidence type="ECO:0000313" key="8">
    <source>
        <dbReference type="EMBL" id="KON31221.1"/>
    </source>
</evidence>
<dbReference type="Proteomes" id="UP000037210">
    <property type="component" value="Unassembled WGS sequence"/>
</dbReference>
<dbReference type="EMBL" id="LFWZ01000010">
    <property type="protein sequence ID" value="KON31221.1"/>
    <property type="molecule type" value="Genomic_DNA"/>
</dbReference>
<dbReference type="SUPFAM" id="SSF101821">
    <property type="entry name" value="Aminopeptidase/glucanase lid domain"/>
    <property type="match status" value="1"/>
</dbReference>
<protein>
    <recommendedName>
        <fullName evidence="10">Peptidase M42</fullName>
    </recommendedName>
</protein>
<dbReference type="Pfam" id="PF05343">
    <property type="entry name" value="Peptidase_M42"/>
    <property type="match status" value="1"/>
</dbReference>
<comment type="cofactor">
    <cofactor evidence="7">
        <name>a divalent metal cation</name>
        <dbReference type="ChEBI" id="CHEBI:60240"/>
    </cofactor>
    <text evidence="7">Binds 2 divalent metal cations per subunit.</text>
</comment>
<evidence type="ECO:0000256" key="3">
    <source>
        <dbReference type="ARBA" id="ARBA00022670"/>
    </source>
</evidence>
<keyword evidence="3" id="KW-0645">Protease</keyword>
<keyword evidence="5" id="KW-0378">Hydrolase</keyword>
<dbReference type="Gene3D" id="2.40.30.40">
    <property type="entry name" value="Peptidase M42, domain 2"/>
    <property type="match status" value="1"/>
</dbReference>
<reference evidence="8 9" key="1">
    <citation type="submission" date="2015-06" db="EMBL/GenBank/DDBJ databases">
        <title>New insights into the roles of widespread benthic archaea in carbon and nitrogen cycling.</title>
        <authorList>
            <person name="Lazar C.S."/>
            <person name="Baker B.J."/>
            <person name="Seitz K.W."/>
            <person name="Hyde A.S."/>
            <person name="Dick G.J."/>
            <person name="Hinrichs K.-U."/>
            <person name="Teske A.P."/>
        </authorList>
    </citation>
    <scope>NUCLEOTIDE SEQUENCE [LARGE SCALE GENOMIC DNA]</scope>
    <source>
        <strain evidence="8">DG-45</strain>
    </source>
</reference>
<feature type="binding site" evidence="7">
    <location>
        <position position="53"/>
    </location>
    <ligand>
        <name>Zn(2+)</name>
        <dbReference type="ChEBI" id="CHEBI:29105"/>
        <label>1</label>
    </ligand>
</feature>
<dbReference type="GO" id="GO:0006508">
    <property type="term" value="P:proteolysis"/>
    <property type="evidence" value="ECO:0007669"/>
    <property type="project" value="UniProtKB-KW"/>
</dbReference>